<dbReference type="GO" id="GO:0006154">
    <property type="term" value="P:adenosine catabolic process"/>
    <property type="evidence" value="ECO:0007669"/>
    <property type="project" value="TreeGrafter"/>
</dbReference>
<dbReference type="SUPFAM" id="SSF51556">
    <property type="entry name" value="Metallo-dependent hydrolases"/>
    <property type="match status" value="1"/>
</dbReference>
<evidence type="ECO:0000256" key="6">
    <source>
        <dbReference type="ARBA" id="ARBA00022833"/>
    </source>
</evidence>
<dbReference type="EMBL" id="SODD01000024">
    <property type="protein sequence ID" value="TDW16404.1"/>
    <property type="molecule type" value="Genomic_DNA"/>
</dbReference>
<keyword evidence="4" id="KW-0479">Metal-binding</keyword>
<protein>
    <recommendedName>
        <fullName evidence="3">adenosine deaminase</fullName>
        <ecNumber evidence="3">3.5.4.4</ecNumber>
    </recommendedName>
</protein>
<dbReference type="AlphaFoldDB" id="A0A4V3G6S7"/>
<evidence type="ECO:0000256" key="2">
    <source>
        <dbReference type="ARBA" id="ARBA00006676"/>
    </source>
</evidence>
<evidence type="ECO:0000259" key="7">
    <source>
        <dbReference type="Pfam" id="PF00962"/>
    </source>
</evidence>
<gene>
    <name evidence="8" type="ORF">EDD63_12431</name>
</gene>
<organism evidence="8 9">
    <name type="scientific">Breznakia blatticola</name>
    <dbReference type="NCBI Taxonomy" id="1754012"/>
    <lineage>
        <taxon>Bacteria</taxon>
        <taxon>Bacillati</taxon>
        <taxon>Bacillota</taxon>
        <taxon>Erysipelotrichia</taxon>
        <taxon>Erysipelotrichales</taxon>
        <taxon>Erysipelotrichaceae</taxon>
        <taxon>Breznakia</taxon>
    </lineage>
</organism>
<keyword evidence="5" id="KW-0378">Hydrolase</keyword>
<dbReference type="Proteomes" id="UP000294743">
    <property type="component" value="Unassembled WGS sequence"/>
</dbReference>
<dbReference type="PANTHER" id="PTHR11409:SF43">
    <property type="entry name" value="ADENOSINE DEAMINASE"/>
    <property type="match status" value="1"/>
</dbReference>
<dbReference type="GO" id="GO:0046103">
    <property type="term" value="P:inosine biosynthetic process"/>
    <property type="evidence" value="ECO:0007669"/>
    <property type="project" value="TreeGrafter"/>
</dbReference>
<reference evidence="8 9" key="1">
    <citation type="submission" date="2019-03" db="EMBL/GenBank/DDBJ databases">
        <title>Genomic Encyclopedia of Type Strains, Phase IV (KMG-IV): sequencing the most valuable type-strain genomes for metagenomic binning, comparative biology and taxonomic classification.</title>
        <authorList>
            <person name="Goeker M."/>
        </authorList>
    </citation>
    <scope>NUCLEOTIDE SEQUENCE [LARGE SCALE GENOMIC DNA]</scope>
    <source>
        <strain evidence="8 9">DSM 28867</strain>
    </source>
</reference>
<evidence type="ECO:0000313" key="9">
    <source>
        <dbReference type="Proteomes" id="UP000294743"/>
    </source>
</evidence>
<comment type="similarity">
    <text evidence="2">Belongs to the metallo-dependent hydrolases superfamily. Adenosine and AMP deaminases family.</text>
</comment>
<keyword evidence="6" id="KW-0862">Zinc</keyword>
<dbReference type="PANTHER" id="PTHR11409">
    <property type="entry name" value="ADENOSINE DEAMINASE"/>
    <property type="match status" value="1"/>
</dbReference>
<dbReference type="GO" id="GO:0005829">
    <property type="term" value="C:cytosol"/>
    <property type="evidence" value="ECO:0007669"/>
    <property type="project" value="TreeGrafter"/>
</dbReference>
<feature type="domain" description="Adenosine deaminase" evidence="7">
    <location>
        <begin position="621"/>
        <end position="688"/>
    </location>
</feature>
<evidence type="ECO:0000256" key="3">
    <source>
        <dbReference type="ARBA" id="ARBA00012784"/>
    </source>
</evidence>
<accession>A0A4V3G6S7</accession>
<name>A0A4V3G6S7_9FIRM</name>
<dbReference type="InterPro" id="IPR001365">
    <property type="entry name" value="A_deaminase_dom"/>
</dbReference>
<sequence length="720" mass="84489">MLSDSIINEIENDLNVKSFNPIHLFIHVSKKILSERNSQILVDFDNLFEWDGCVNKVDPRIIFGAKLSESEGFDCNCKPIVKHDEVRIEKCLKDIGVCDNHMHLNGSGYNWEMNWHSLSTKKMKAKKLEKIAHNREMKDSMEKMQIRILGLKAYLYNEVLNWKFGIAKYIDNRDFLIRVIENGSYSYMNGGKNIIDGLICLWDKKNIISTEDFQYHHKNEVLLFFYLFRMIRLDELSYEGYKVANSYISYLCKCRQMFVQDNNGIGFSKFKDSENIKELFIPNSQKDKLYIGIFDKYYCDKITHKVEFRIAPKKTSDINEMINQLDDANEKVYSFYKKRDPNVKKIDYKLVIHYIKEDHKIQKDEVRNFQVRRKLKEDKKIDQYFSSKRKSREQPHIVGIDTANFELNCPPEVYGPTFRRHRKMIGKYYNLGITYHVGEEFASLASGIRAIDECIEFINLKSGDRLGHAIALGIDVIEYFKIKRNYIITTLQKHVDDLAWLLSYISNTDSIYAELLAEFDRFSYELLGETVQLTNYIDSMSLRSDDPNSIDTKEVNRTKTDKNYDNPRWKQANKNKNAKYLYKKYLSYKQQKKGDEKLCITATEQYMTAVKNVQGIIKEKIYNKRIVIETNPSSNKKISSVKKYINLPLFKFNSKYIEDGTKHHIQTTINTDDSAIFGTDLYNEYSLIALSLIKNGVDVEDVFDYIKYLAVLSNETTFIS</sequence>
<comment type="cofactor">
    <cofactor evidence="1">
        <name>Zn(2+)</name>
        <dbReference type="ChEBI" id="CHEBI:29105"/>
    </cofactor>
</comment>
<dbReference type="GO" id="GO:0004000">
    <property type="term" value="F:adenosine deaminase activity"/>
    <property type="evidence" value="ECO:0007669"/>
    <property type="project" value="TreeGrafter"/>
</dbReference>
<evidence type="ECO:0000256" key="5">
    <source>
        <dbReference type="ARBA" id="ARBA00022801"/>
    </source>
</evidence>
<dbReference type="EC" id="3.5.4.4" evidence="3"/>
<comment type="caution">
    <text evidence="8">The sequence shown here is derived from an EMBL/GenBank/DDBJ whole genome shotgun (WGS) entry which is preliminary data.</text>
</comment>
<dbReference type="Gene3D" id="3.20.20.140">
    <property type="entry name" value="Metal-dependent hydrolases"/>
    <property type="match status" value="2"/>
</dbReference>
<dbReference type="InterPro" id="IPR032466">
    <property type="entry name" value="Metal_Hydrolase"/>
</dbReference>
<evidence type="ECO:0000313" key="8">
    <source>
        <dbReference type="EMBL" id="TDW16404.1"/>
    </source>
</evidence>
<keyword evidence="9" id="KW-1185">Reference proteome</keyword>
<dbReference type="GO" id="GO:0046872">
    <property type="term" value="F:metal ion binding"/>
    <property type="evidence" value="ECO:0007669"/>
    <property type="project" value="UniProtKB-KW"/>
</dbReference>
<dbReference type="GO" id="GO:0043103">
    <property type="term" value="P:hypoxanthine salvage"/>
    <property type="evidence" value="ECO:0007669"/>
    <property type="project" value="TreeGrafter"/>
</dbReference>
<evidence type="ECO:0000256" key="1">
    <source>
        <dbReference type="ARBA" id="ARBA00001947"/>
    </source>
</evidence>
<dbReference type="InterPro" id="IPR006330">
    <property type="entry name" value="Ado/ade_deaminase"/>
</dbReference>
<evidence type="ECO:0000256" key="4">
    <source>
        <dbReference type="ARBA" id="ARBA00022723"/>
    </source>
</evidence>
<proteinExistence type="inferred from homology"/>
<dbReference type="Pfam" id="PF00962">
    <property type="entry name" value="A_deaminase"/>
    <property type="match status" value="1"/>
</dbReference>